<dbReference type="RefSeq" id="WP_137091535.1">
    <property type="nucleotide sequence ID" value="NZ_CP028923.1"/>
</dbReference>
<reference evidence="1 2" key="1">
    <citation type="submission" date="2018-04" db="EMBL/GenBank/DDBJ databases">
        <title>Complete genome uncultured novel isolate.</title>
        <authorList>
            <person name="Merlino G."/>
        </authorList>
    </citation>
    <scope>NUCLEOTIDE SEQUENCE [LARGE SCALE GENOMIC DNA]</scope>
    <source>
        <strain evidence="2">R1DC9</strain>
    </source>
</reference>
<dbReference type="EMBL" id="CP028923">
    <property type="protein sequence ID" value="QCK15938.1"/>
    <property type="molecule type" value="Genomic_DNA"/>
</dbReference>
<dbReference type="InterPro" id="IPR008323">
    <property type="entry name" value="UCP033563"/>
</dbReference>
<organism evidence="1 2">
    <name type="scientific">Mangrovivirga cuniculi</name>
    <dbReference type="NCBI Taxonomy" id="2715131"/>
    <lineage>
        <taxon>Bacteria</taxon>
        <taxon>Pseudomonadati</taxon>
        <taxon>Bacteroidota</taxon>
        <taxon>Cytophagia</taxon>
        <taxon>Cytophagales</taxon>
        <taxon>Mangrovivirgaceae</taxon>
        <taxon>Mangrovivirga</taxon>
    </lineage>
</organism>
<evidence type="ECO:0000313" key="1">
    <source>
        <dbReference type="EMBL" id="QCK15938.1"/>
    </source>
</evidence>
<dbReference type="PANTHER" id="PTHR36454:SF1">
    <property type="entry name" value="DUF1015 DOMAIN-CONTAINING PROTEIN"/>
    <property type="match status" value="1"/>
</dbReference>
<dbReference type="KEGG" id="fpf:DCC35_14920"/>
<accession>A0A4D7K9E1</accession>
<dbReference type="Proteomes" id="UP000298616">
    <property type="component" value="Chromosome"/>
</dbReference>
<evidence type="ECO:0000313" key="2">
    <source>
        <dbReference type="Proteomes" id="UP000298616"/>
    </source>
</evidence>
<proteinExistence type="predicted"/>
<gene>
    <name evidence="1" type="ORF">DCC35_14920</name>
</gene>
<keyword evidence="2" id="KW-1185">Reference proteome</keyword>
<protein>
    <submittedName>
        <fullName evidence="1">DUF1015 domain-containing protein</fullName>
    </submittedName>
</protein>
<dbReference type="OrthoDB" id="9781616at2"/>
<dbReference type="PANTHER" id="PTHR36454">
    <property type="entry name" value="LMO2823 PROTEIN"/>
    <property type="match status" value="1"/>
</dbReference>
<dbReference type="AlphaFoldDB" id="A0A4D7K9E1"/>
<sequence>MADILPIRAWRYNDAKAADLEDLSAPLFDVVSKAQREQLYKNPYNSIHLSVPLGPNPAANALKKLNEWKAEEVIKLDTVPGIYVYYQYFKLHGENKEYVRKGFICNIRIYDWDDKENINSPDAILRHENTIPDAVNDRIELLEATEIQASPTHGLYSDKEYQLEKYMDEAIQHPIAETEDYQGVKDVLGVIHDYDIIKKFVEVLKTRAVILADGHHRYEGALSYYKKRKAENPNHDGSEPYNFHMMYLTNIESDDLRILPTHRLISGLQSFDKEEILEKAAEWFIIKPVDNAFDIGEVILGKPWAFGLVFKNQTVKIRLKPEMIDKIEWKFPDIVKKLDLTVLHYFFIEKVLGIPGKEQRKSPNITFERNFTSCINSVTTGQAQCALITQELSVEDVKKVCYSGYTLPQKSTYFYPKTVSGFLFGSLKENEFYTTPRISF</sequence>
<dbReference type="Pfam" id="PF06245">
    <property type="entry name" value="DUF1015"/>
    <property type="match status" value="1"/>
</dbReference>
<name>A0A4D7K9E1_9BACT</name>